<feature type="region of interest" description="Disordered" evidence="1">
    <location>
        <begin position="198"/>
        <end position="293"/>
    </location>
</feature>
<feature type="compositionally biased region" description="Low complexity" evidence="1">
    <location>
        <begin position="238"/>
        <end position="248"/>
    </location>
</feature>
<evidence type="ECO:0000313" key="2">
    <source>
        <dbReference type="EMBL" id="KKN01059.1"/>
    </source>
</evidence>
<accession>A0A0F9M5U3</accession>
<proteinExistence type="predicted"/>
<name>A0A0F9M5U3_9ZZZZ</name>
<comment type="caution">
    <text evidence="2">The sequence shown here is derived from an EMBL/GenBank/DDBJ whole genome shotgun (WGS) entry which is preliminary data.</text>
</comment>
<gene>
    <name evidence="2" type="ORF">LCGC14_1131510</name>
</gene>
<feature type="non-terminal residue" evidence="2">
    <location>
        <position position="1"/>
    </location>
</feature>
<reference evidence="2" key="1">
    <citation type="journal article" date="2015" name="Nature">
        <title>Complex archaea that bridge the gap between prokaryotes and eukaryotes.</title>
        <authorList>
            <person name="Spang A."/>
            <person name="Saw J.H."/>
            <person name="Jorgensen S.L."/>
            <person name="Zaremba-Niedzwiedzka K."/>
            <person name="Martijn J."/>
            <person name="Lind A.E."/>
            <person name="van Eijk R."/>
            <person name="Schleper C."/>
            <person name="Guy L."/>
            <person name="Ettema T.J."/>
        </authorList>
    </citation>
    <scope>NUCLEOTIDE SEQUENCE</scope>
</reference>
<dbReference type="AlphaFoldDB" id="A0A0F9M5U3"/>
<protein>
    <submittedName>
        <fullName evidence="2">Uncharacterized protein</fullName>
    </submittedName>
</protein>
<sequence>APRTGEVEHHFVFKREPLIWYQGLVDWHAYDRVTRRLRVIDHKTSVDPQKYGLVTEAPDPEDDNPRGQLRADTQGVIYAQAMLNHYTMLELDAPPEHVELIWNYGKSDGVKRHAYTAHAEFDNVDEIYARFEKDVHPIAREMHRLKQMKADPLTLTPNPNACRMYHTLCPHFEQCGLTTTQRIGALIMGNSLVDNLLAEAPGPPNPGAASAAAPPKPPAPTAGDAVNPPESAGAQPTAPVIPIGSAPAAGPPVPTLPVAPAGPPGPSAAPTPPIAPVAPAPFTAPPPAPAALPQGKTLLETLVSNAPEGFWDLVAEKVAQQLVASMKKG</sequence>
<feature type="compositionally biased region" description="Pro residues" evidence="1">
    <location>
        <begin position="249"/>
        <end position="290"/>
    </location>
</feature>
<organism evidence="2">
    <name type="scientific">marine sediment metagenome</name>
    <dbReference type="NCBI Taxonomy" id="412755"/>
    <lineage>
        <taxon>unclassified sequences</taxon>
        <taxon>metagenomes</taxon>
        <taxon>ecological metagenomes</taxon>
    </lineage>
</organism>
<evidence type="ECO:0000256" key="1">
    <source>
        <dbReference type="SAM" id="MobiDB-lite"/>
    </source>
</evidence>
<dbReference type="EMBL" id="LAZR01005303">
    <property type="protein sequence ID" value="KKN01059.1"/>
    <property type="molecule type" value="Genomic_DNA"/>
</dbReference>